<dbReference type="SUPFAM" id="SSF56112">
    <property type="entry name" value="Protein kinase-like (PK-like)"/>
    <property type="match status" value="1"/>
</dbReference>
<dbReference type="InterPro" id="IPR008271">
    <property type="entry name" value="Ser/Thr_kinase_AS"/>
</dbReference>
<keyword evidence="3" id="KW-0808">Transferase</keyword>
<dbReference type="GO" id="GO:0004674">
    <property type="term" value="F:protein serine/threonine kinase activity"/>
    <property type="evidence" value="ECO:0007669"/>
    <property type="project" value="UniProtKB-KW"/>
</dbReference>
<protein>
    <recommendedName>
        <fullName evidence="1">non-specific serine/threonine protein kinase</fullName>
        <ecNumber evidence="1">2.7.11.1</ecNumber>
    </recommendedName>
</protein>
<dbReference type="STRING" id="1336337.A0A3N4JNK9"/>
<keyword evidence="6" id="KW-0067">ATP-binding</keyword>
<sequence length="315" mass="35725">MDTRSSVPQMNHFNANSVDPFRLESKYDGNAKKYDEYRPGQAMETWTVDEFLGSGGFSVVHKHVLEGTDRVRAVKNIYKSGYEFHAREFNIMAILSKTQHQSLFVGLLGWFENNDRLFIAMEYLEKGDLRKNLDKPFAEEVVQKITKQVLNGLQVMHENNIAHRDLKPENIFVVSMSPVWVKLGDFGISKRVHSKTAFRSKVYTDCYAAPELLGLGTNAESSVYTNAVDIWALGCVVYELLTGQRLFCTLGQITNYYYKEAFPEQKLSQLTTATSDAVTSFIRRLVVLNSNGRPSATEAVGDIWLEHRFGPNPSN</sequence>
<dbReference type="InterPro" id="IPR011009">
    <property type="entry name" value="Kinase-like_dom_sf"/>
</dbReference>
<evidence type="ECO:0000256" key="4">
    <source>
        <dbReference type="ARBA" id="ARBA00022741"/>
    </source>
</evidence>
<evidence type="ECO:0000256" key="7">
    <source>
        <dbReference type="ARBA" id="ARBA00047899"/>
    </source>
</evidence>
<dbReference type="Proteomes" id="UP000276215">
    <property type="component" value="Unassembled WGS sequence"/>
</dbReference>
<keyword evidence="5 10" id="KW-0418">Kinase</keyword>
<evidence type="ECO:0000313" key="10">
    <source>
        <dbReference type="EMBL" id="RPA99832.1"/>
    </source>
</evidence>
<dbReference type="AlphaFoldDB" id="A0A3N4JNK9"/>
<evidence type="ECO:0000256" key="1">
    <source>
        <dbReference type="ARBA" id="ARBA00012513"/>
    </source>
</evidence>
<keyword evidence="11" id="KW-1185">Reference proteome</keyword>
<evidence type="ECO:0000256" key="6">
    <source>
        <dbReference type="ARBA" id="ARBA00022840"/>
    </source>
</evidence>
<dbReference type="SMART" id="SM00220">
    <property type="entry name" value="S_TKc"/>
    <property type="match status" value="1"/>
</dbReference>
<evidence type="ECO:0000256" key="3">
    <source>
        <dbReference type="ARBA" id="ARBA00022679"/>
    </source>
</evidence>
<comment type="catalytic activity">
    <reaction evidence="7">
        <text>L-threonyl-[protein] + ATP = O-phospho-L-threonyl-[protein] + ADP + H(+)</text>
        <dbReference type="Rhea" id="RHEA:46608"/>
        <dbReference type="Rhea" id="RHEA-COMP:11060"/>
        <dbReference type="Rhea" id="RHEA-COMP:11605"/>
        <dbReference type="ChEBI" id="CHEBI:15378"/>
        <dbReference type="ChEBI" id="CHEBI:30013"/>
        <dbReference type="ChEBI" id="CHEBI:30616"/>
        <dbReference type="ChEBI" id="CHEBI:61977"/>
        <dbReference type="ChEBI" id="CHEBI:456216"/>
        <dbReference type="EC" id="2.7.11.1"/>
    </reaction>
</comment>
<keyword evidence="4" id="KW-0547">Nucleotide-binding</keyword>
<dbReference type="GO" id="GO:0005524">
    <property type="term" value="F:ATP binding"/>
    <property type="evidence" value="ECO:0007669"/>
    <property type="project" value="UniProtKB-KW"/>
</dbReference>
<proteinExistence type="predicted"/>
<dbReference type="InterPro" id="IPR053235">
    <property type="entry name" value="Ser_Thr_kinase"/>
</dbReference>
<gene>
    <name evidence="10" type="ORF">L873DRAFT_1843296</name>
</gene>
<evidence type="ECO:0000259" key="9">
    <source>
        <dbReference type="PROSITE" id="PS50011"/>
    </source>
</evidence>
<dbReference type="EMBL" id="ML120384">
    <property type="protein sequence ID" value="RPA99832.1"/>
    <property type="molecule type" value="Genomic_DNA"/>
</dbReference>
<dbReference type="PANTHER" id="PTHR24361:SF433">
    <property type="entry name" value="PROTEIN KINASE DOMAIN-CONTAINING PROTEIN"/>
    <property type="match status" value="1"/>
</dbReference>
<reference evidence="10 11" key="1">
    <citation type="journal article" date="2018" name="Nat. Ecol. Evol.">
        <title>Pezizomycetes genomes reveal the molecular basis of ectomycorrhizal truffle lifestyle.</title>
        <authorList>
            <person name="Murat C."/>
            <person name="Payen T."/>
            <person name="Noel B."/>
            <person name="Kuo A."/>
            <person name="Morin E."/>
            <person name="Chen J."/>
            <person name="Kohler A."/>
            <person name="Krizsan K."/>
            <person name="Balestrini R."/>
            <person name="Da Silva C."/>
            <person name="Montanini B."/>
            <person name="Hainaut M."/>
            <person name="Levati E."/>
            <person name="Barry K.W."/>
            <person name="Belfiori B."/>
            <person name="Cichocki N."/>
            <person name="Clum A."/>
            <person name="Dockter R.B."/>
            <person name="Fauchery L."/>
            <person name="Guy J."/>
            <person name="Iotti M."/>
            <person name="Le Tacon F."/>
            <person name="Lindquist E.A."/>
            <person name="Lipzen A."/>
            <person name="Malagnac F."/>
            <person name="Mello A."/>
            <person name="Molinier V."/>
            <person name="Miyauchi S."/>
            <person name="Poulain J."/>
            <person name="Riccioni C."/>
            <person name="Rubini A."/>
            <person name="Sitrit Y."/>
            <person name="Splivallo R."/>
            <person name="Traeger S."/>
            <person name="Wang M."/>
            <person name="Zifcakova L."/>
            <person name="Wipf D."/>
            <person name="Zambonelli A."/>
            <person name="Paolocci F."/>
            <person name="Nowrousian M."/>
            <person name="Ottonello S."/>
            <person name="Baldrian P."/>
            <person name="Spatafora J.W."/>
            <person name="Henrissat B."/>
            <person name="Nagy L.G."/>
            <person name="Aury J.M."/>
            <person name="Wincker P."/>
            <person name="Grigoriev I.V."/>
            <person name="Bonfante P."/>
            <person name="Martin F.M."/>
        </authorList>
    </citation>
    <scope>NUCLEOTIDE SEQUENCE [LARGE SCALE GENOMIC DNA]</scope>
    <source>
        <strain evidence="10 11">120613-1</strain>
    </source>
</reference>
<keyword evidence="2" id="KW-0723">Serine/threonine-protein kinase</keyword>
<evidence type="ECO:0000256" key="8">
    <source>
        <dbReference type="ARBA" id="ARBA00048679"/>
    </source>
</evidence>
<accession>A0A3N4JNK9</accession>
<dbReference type="Gene3D" id="1.10.510.10">
    <property type="entry name" value="Transferase(Phosphotransferase) domain 1"/>
    <property type="match status" value="1"/>
</dbReference>
<comment type="catalytic activity">
    <reaction evidence="8">
        <text>L-seryl-[protein] + ATP = O-phospho-L-seryl-[protein] + ADP + H(+)</text>
        <dbReference type="Rhea" id="RHEA:17989"/>
        <dbReference type="Rhea" id="RHEA-COMP:9863"/>
        <dbReference type="Rhea" id="RHEA-COMP:11604"/>
        <dbReference type="ChEBI" id="CHEBI:15378"/>
        <dbReference type="ChEBI" id="CHEBI:29999"/>
        <dbReference type="ChEBI" id="CHEBI:30616"/>
        <dbReference type="ChEBI" id="CHEBI:83421"/>
        <dbReference type="ChEBI" id="CHEBI:456216"/>
        <dbReference type="EC" id="2.7.11.1"/>
    </reaction>
</comment>
<dbReference type="PANTHER" id="PTHR24361">
    <property type="entry name" value="MITOGEN-ACTIVATED KINASE KINASE KINASE"/>
    <property type="match status" value="1"/>
</dbReference>
<dbReference type="EC" id="2.7.11.1" evidence="1"/>
<feature type="domain" description="Protein kinase" evidence="9">
    <location>
        <begin position="46"/>
        <end position="305"/>
    </location>
</feature>
<name>A0A3N4JNK9_9PEZI</name>
<dbReference type="PROSITE" id="PS50011">
    <property type="entry name" value="PROTEIN_KINASE_DOM"/>
    <property type="match status" value="1"/>
</dbReference>
<evidence type="ECO:0000256" key="5">
    <source>
        <dbReference type="ARBA" id="ARBA00022777"/>
    </source>
</evidence>
<organism evidence="10 11">
    <name type="scientific">Choiromyces venosus 120613-1</name>
    <dbReference type="NCBI Taxonomy" id="1336337"/>
    <lineage>
        <taxon>Eukaryota</taxon>
        <taxon>Fungi</taxon>
        <taxon>Dikarya</taxon>
        <taxon>Ascomycota</taxon>
        <taxon>Pezizomycotina</taxon>
        <taxon>Pezizomycetes</taxon>
        <taxon>Pezizales</taxon>
        <taxon>Tuberaceae</taxon>
        <taxon>Choiromyces</taxon>
    </lineage>
</organism>
<dbReference type="PROSITE" id="PS00108">
    <property type="entry name" value="PROTEIN_KINASE_ST"/>
    <property type="match status" value="1"/>
</dbReference>
<dbReference type="InterPro" id="IPR000719">
    <property type="entry name" value="Prot_kinase_dom"/>
</dbReference>
<evidence type="ECO:0000256" key="2">
    <source>
        <dbReference type="ARBA" id="ARBA00022527"/>
    </source>
</evidence>
<dbReference type="Pfam" id="PF00069">
    <property type="entry name" value="Pkinase"/>
    <property type="match status" value="1"/>
</dbReference>
<dbReference type="OrthoDB" id="10252171at2759"/>
<evidence type="ECO:0000313" key="11">
    <source>
        <dbReference type="Proteomes" id="UP000276215"/>
    </source>
</evidence>
<dbReference type="GO" id="GO:0005737">
    <property type="term" value="C:cytoplasm"/>
    <property type="evidence" value="ECO:0007669"/>
    <property type="project" value="TreeGrafter"/>
</dbReference>